<dbReference type="RefSeq" id="WP_165052567.1">
    <property type="nucleotide sequence ID" value="NZ_JAALFE010000020.1"/>
</dbReference>
<name>A0A6M1TQV4_9RHOB</name>
<proteinExistence type="predicted"/>
<sequence>MLALSGAQAALGQQVVDFEVNYEEWDPVWPVSGQVVVGLNVEGAPVEDPVVSVLTGDLAPASVCIEIASRIRNYRMQAESREPSGDPITVFDISASSSRAAELRKFTPGDLAIRGFAGGCDAAVAGEAVYLLSTWGEPRPGEIRDFTVLLNARSDEAYLMIGTAEPQPCRRQPDPRQTGFDFRCDVSAAGSGELTATVFRRQSGVALERTTFKIVLP</sequence>
<dbReference type="EMBL" id="JAALFE010000020">
    <property type="protein sequence ID" value="NGQ92669.1"/>
    <property type="molecule type" value="Genomic_DNA"/>
</dbReference>
<comment type="caution">
    <text evidence="1">The sequence shown here is derived from an EMBL/GenBank/DDBJ whole genome shotgun (WGS) entry which is preliminary data.</text>
</comment>
<accession>A0A6M1TQV4</accession>
<dbReference type="Proteomes" id="UP000474758">
    <property type="component" value="Unassembled WGS sequence"/>
</dbReference>
<reference evidence="1 2" key="1">
    <citation type="submission" date="2020-02" db="EMBL/GenBank/DDBJ databases">
        <title>Rhodobacter translucens sp. nov., a novel bacterium isolated from activated sludge.</title>
        <authorList>
            <person name="Liu J."/>
        </authorList>
    </citation>
    <scope>NUCLEOTIDE SEQUENCE [LARGE SCALE GENOMIC DNA]</scope>
    <source>
        <strain evidence="1 2">HX-7-19</strain>
    </source>
</reference>
<protein>
    <submittedName>
        <fullName evidence="1">Uncharacterized protein</fullName>
    </submittedName>
</protein>
<dbReference type="AlphaFoldDB" id="A0A6M1TQV4"/>
<organism evidence="1 2">
    <name type="scientific">Paragemmobacter kunshanensis</name>
    <dbReference type="NCBI Taxonomy" id="2583234"/>
    <lineage>
        <taxon>Bacteria</taxon>
        <taxon>Pseudomonadati</taxon>
        <taxon>Pseudomonadota</taxon>
        <taxon>Alphaproteobacteria</taxon>
        <taxon>Rhodobacterales</taxon>
        <taxon>Paracoccaceae</taxon>
        <taxon>Paragemmobacter</taxon>
    </lineage>
</organism>
<keyword evidence="2" id="KW-1185">Reference proteome</keyword>
<evidence type="ECO:0000313" key="2">
    <source>
        <dbReference type="Proteomes" id="UP000474758"/>
    </source>
</evidence>
<evidence type="ECO:0000313" key="1">
    <source>
        <dbReference type="EMBL" id="NGQ92669.1"/>
    </source>
</evidence>
<gene>
    <name evidence="1" type="ORF">G5V65_17385</name>
</gene>